<evidence type="ECO:0000313" key="2">
    <source>
        <dbReference type="Proteomes" id="UP001431963"/>
    </source>
</evidence>
<accession>A0ABU8C1A4</accession>
<proteinExistence type="predicted"/>
<name>A0ABU8C1A4_9RHOB</name>
<comment type="caution">
    <text evidence="1">The sequence shown here is derived from an EMBL/GenBank/DDBJ whole genome shotgun (WGS) entry which is preliminary data.</text>
</comment>
<dbReference type="EMBL" id="JBALHR010000023">
    <property type="protein sequence ID" value="MEH7830380.1"/>
    <property type="molecule type" value="Genomic_DNA"/>
</dbReference>
<sequence length="343" mass="37529">MWIVIHGGTPKTGTTALQQALHRARGPLARQGILYPRTVIGGPAHHALVAGAMTADRLQRRGSLRGVLGGVERGLAAAETFWETLRADLRRLRPEGIVLSSEYAFRGMTDAEIARLHRQLLDLSDDLRPLVYLREPLGFFASECLQNVKMGRPLASPSQPSLKQATQRWRAAFGRLEMRIFDRATLGGGGIVSDLLGHVLGRPDLLALVDPVIANESLSAEAAQIVQSFRSSRHPDKAGQSEPQTVALIRALQQIEAGAEPRRAVLRPAVQTAILQRAAEFLWLREGEGLVFPGLDYSRIAAQAPQVAAAPFGSLVREIFEFDPARQDRLLALLRRAEPELPV</sequence>
<dbReference type="Proteomes" id="UP001431963">
    <property type="component" value="Unassembled WGS sequence"/>
</dbReference>
<evidence type="ECO:0000313" key="1">
    <source>
        <dbReference type="EMBL" id="MEH7830380.1"/>
    </source>
</evidence>
<dbReference type="RefSeq" id="WP_335425424.1">
    <property type="nucleotide sequence ID" value="NZ_JBALHR010000023.1"/>
</dbReference>
<keyword evidence="2" id="KW-1185">Reference proteome</keyword>
<organism evidence="1 2">
    <name type="scientific">Gemmobacter denitrificans</name>
    <dbReference type="NCBI Taxonomy" id="3123040"/>
    <lineage>
        <taxon>Bacteria</taxon>
        <taxon>Pseudomonadati</taxon>
        <taxon>Pseudomonadota</taxon>
        <taxon>Alphaproteobacteria</taxon>
        <taxon>Rhodobacterales</taxon>
        <taxon>Paracoccaceae</taxon>
        <taxon>Gemmobacter</taxon>
    </lineage>
</organism>
<protein>
    <recommendedName>
        <fullName evidence="3">Sulfotransferase family protein</fullName>
    </recommendedName>
</protein>
<evidence type="ECO:0008006" key="3">
    <source>
        <dbReference type="Google" id="ProtNLM"/>
    </source>
</evidence>
<gene>
    <name evidence="1" type="ORF">V6590_19695</name>
</gene>
<dbReference type="SUPFAM" id="SSF52540">
    <property type="entry name" value="P-loop containing nucleoside triphosphate hydrolases"/>
    <property type="match status" value="1"/>
</dbReference>
<dbReference type="InterPro" id="IPR027417">
    <property type="entry name" value="P-loop_NTPase"/>
</dbReference>
<reference evidence="1" key="1">
    <citation type="submission" date="2024-02" db="EMBL/GenBank/DDBJ databases">
        <title>Genome sequences of strain Gemmobacter sp. JM10B15.</title>
        <authorList>
            <person name="Zhang M."/>
        </authorList>
    </citation>
    <scope>NUCLEOTIDE SEQUENCE</scope>
    <source>
        <strain evidence="1">JM10B15</strain>
    </source>
</reference>